<keyword evidence="6" id="KW-0732">Signal</keyword>
<organism evidence="7 8">
    <name type="scientific">Ranitomeya imitator</name>
    <name type="common">mimic poison frog</name>
    <dbReference type="NCBI Taxonomy" id="111125"/>
    <lineage>
        <taxon>Eukaryota</taxon>
        <taxon>Metazoa</taxon>
        <taxon>Chordata</taxon>
        <taxon>Craniata</taxon>
        <taxon>Vertebrata</taxon>
        <taxon>Euteleostomi</taxon>
        <taxon>Amphibia</taxon>
        <taxon>Batrachia</taxon>
        <taxon>Anura</taxon>
        <taxon>Neobatrachia</taxon>
        <taxon>Hyloidea</taxon>
        <taxon>Dendrobatidae</taxon>
        <taxon>Dendrobatinae</taxon>
        <taxon>Ranitomeya</taxon>
    </lineage>
</organism>
<proteinExistence type="predicted"/>
<protein>
    <recommendedName>
        <fullName evidence="9">GIY-YIG homing endonuclease</fullName>
    </recommendedName>
</protein>
<evidence type="ECO:0000256" key="3">
    <source>
        <dbReference type="ARBA" id="ARBA00023159"/>
    </source>
</evidence>
<reference evidence="7" key="1">
    <citation type="submission" date="2023-07" db="EMBL/GenBank/DDBJ databases">
        <authorList>
            <person name="Stuckert A."/>
        </authorList>
    </citation>
    <scope>NUCLEOTIDE SEQUENCE</scope>
</reference>
<gene>
    <name evidence="7" type="ORF">RIMI_LOCUS7790180</name>
</gene>
<dbReference type="InterPro" id="IPR026780">
    <property type="entry name" value="PNRC1/2"/>
</dbReference>
<evidence type="ECO:0000313" key="7">
    <source>
        <dbReference type="EMBL" id="CAJ0938754.1"/>
    </source>
</evidence>
<feature type="signal peptide" evidence="6">
    <location>
        <begin position="1"/>
        <end position="28"/>
    </location>
</feature>
<dbReference type="Proteomes" id="UP001176940">
    <property type="component" value="Unassembled WGS sequence"/>
</dbReference>
<evidence type="ECO:0000256" key="5">
    <source>
        <dbReference type="ARBA" id="ARBA00023242"/>
    </source>
</evidence>
<evidence type="ECO:0000256" key="2">
    <source>
        <dbReference type="ARBA" id="ARBA00023015"/>
    </source>
</evidence>
<keyword evidence="8" id="KW-1185">Reference proteome</keyword>
<dbReference type="InterPro" id="IPR028322">
    <property type="entry name" value="PNRC-like_rgn"/>
</dbReference>
<keyword evidence="3" id="KW-0010">Activator</keyword>
<evidence type="ECO:0000256" key="1">
    <source>
        <dbReference type="ARBA" id="ARBA00004123"/>
    </source>
</evidence>
<keyword evidence="4" id="KW-0804">Transcription</keyword>
<sequence>MFSWLVSTSLFPCVAYVILYFHPELSKCDPSGNRLYYYTAFYGRTKSQHAAFVTVLRKKYANESLWKREKYGFHTDKQCDLREIRSAVREKSREEQPALAKLLAAKNVLTPSEGFTSLEFTDLRRVTSILKMGGGERCNIPVHQHRPSVGKRSNRQTLLERNNQTMNTSHSKDRGRGPAGLAWQAMQNRVINNNRFPNQNWNSGFHGSNHLLNNQNYAGAKFSEPPSPSVLPKPPSHWVHLSCNPVDKEFMSFQLKTLLKVQA</sequence>
<comment type="caution">
    <text evidence="7">The sequence shown here is derived from an EMBL/GenBank/DDBJ whole genome shotgun (WGS) entry which is preliminary data.</text>
</comment>
<evidence type="ECO:0000313" key="8">
    <source>
        <dbReference type="Proteomes" id="UP001176940"/>
    </source>
</evidence>
<accession>A0ABN9LFH6</accession>
<keyword evidence="5" id="KW-0539">Nucleus</keyword>
<dbReference type="Pfam" id="PF15365">
    <property type="entry name" value="PNRC"/>
    <property type="match status" value="1"/>
</dbReference>
<dbReference type="EMBL" id="CAUEEQ010014989">
    <property type="protein sequence ID" value="CAJ0938754.1"/>
    <property type="molecule type" value="Genomic_DNA"/>
</dbReference>
<keyword evidence="2" id="KW-0805">Transcription regulation</keyword>
<feature type="chain" id="PRO_5045903124" description="GIY-YIG homing endonuclease" evidence="6">
    <location>
        <begin position="29"/>
        <end position="263"/>
    </location>
</feature>
<evidence type="ECO:0000256" key="6">
    <source>
        <dbReference type="SAM" id="SignalP"/>
    </source>
</evidence>
<evidence type="ECO:0000256" key="4">
    <source>
        <dbReference type="ARBA" id="ARBA00023163"/>
    </source>
</evidence>
<comment type="subcellular location">
    <subcellularLocation>
        <location evidence="1">Nucleus</location>
    </subcellularLocation>
</comment>
<evidence type="ECO:0008006" key="9">
    <source>
        <dbReference type="Google" id="ProtNLM"/>
    </source>
</evidence>
<dbReference type="PANTHER" id="PTHR15405">
    <property type="entry name" value="PROLINE-RICH NUCLEAR RECEPTOR COACTIVATOR"/>
    <property type="match status" value="1"/>
</dbReference>
<name>A0ABN9LFH6_9NEOB</name>